<dbReference type="RefSeq" id="WP_006418052.1">
    <property type="nucleotide sequence ID" value="NZ_AENN01000011.1"/>
</dbReference>
<name>E4KNG4_9LACT</name>
<dbReference type="eggNOG" id="COG4476">
    <property type="taxonomic scope" value="Bacteria"/>
</dbReference>
<evidence type="ECO:0000313" key="1">
    <source>
        <dbReference type="EMBL" id="EFR31518.1"/>
    </source>
</evidence>
<dbReference type="Gene3D" id="1.10.220.80">
    <property type="entry name" value="BH2638-like"/>
    <property type="match status" value="1"/>
</dbReference>
<dbReference type="AlphaFoldDB" id="E4KNG4"/>
<protein>
    <submittedName>
        <fullName evidence="1">Uncharacterized protein</fullName>
    </submittedName>
</protein>
<gene>
    <name evidence="1" type="ORF">HMPREF9257_0326</name>
</gene>
<dbReference type="OrthoDB" id="1649074at2"/>
<dbReference type="Pfam" id="PF05256">
    <property type="entry name" value="UPF0223"/>
    <property type="match status" value="1"/>
</dbReference>
<reference evidence="1 2" key="1">
    <citation type="submission" date="2010-10" db="EMBL/GenBank/DDBJ databases">
        <authorList>
            <person name="Durkin A.S."/>
            <person name="Madupu R."/>
            <person name="Torralba M."/>
            <person name="Gillis M."/>
            <person name="Methe B."/>
            <person name="Sutton G."/>
            <person name="Nelson K.E."/>
        </authorList>
    </citation>
    <scope>NUCLEOTIDE SEQUENCE [LARGE SCALE GENOMIC DNA]</scope>
    <source>
        <strain evidence="1 2">ACS-139-V-Col8</strain>
    </source>
</reference>
<dbReference type="InterPro" id="IPR007920">
    <property type="entry name" value="UPF0223"/>
</dbReference>
<comment type="caution">
    <text evidence="1">The sequence shown here is derived from an EMBL/GenBank/DDBJ whole genome shotgun (WGS) entry which is preliminary data.</text>
</comment>
<organism evidence="1 2">
    <name type="scientific">Eremococcus coleocola ACS-139-V-Col8</name>
    <dbReference type="NCBI Taxonomy" id="908337"/>
    <lineage>
        <taxon>Bacteria</taxon>
        <taxon>Bacillati</taxon>
        <taxon>Bacillota</taxon>
        <taxon>Bacilli</taxon>
        <taxon>Lactobacillales</taxon>
        <taxon>Aerococcaceae</taxon>
        <taxon>Eremococcus</taxon>
    </lineage>
</organism>
<accession>E4KNG4</accession>
<proteinExistence type="predicted"/>
<keyword evidence="2" id="KW-1185">Reference proteome</keyword>
<dbReference type="NCBIfam" id="NF003353">
    <property type="entry name" value="PRK04387.1"/>
    <property type="match status" value="1"/>
</dbReference>
<dbReference type="PIRSF" id="PIRSF037260">
    <property type="entry name" value="UPF0223"/>
    <property type="match status" value="1"/>
</dbReference>
<dbReference type="InterPro" id="IPR023324">
    <property type="entry name" value="BH2638-like_sf"/>
</dbReference>
<dbReference type="STRING" id="908337.HMPREF9257_0326"/>
<dbReference type="EMBL" id="AENN01000011">
    <property type="protein sequence ID" value="EFR31518.1"/>
    <property type="molecule type" value="Genomic_DNA"/>
</dbReference>
<dbReference type="Proteomes" id="UP000005990">
    <property type="component" value="Unassembled WGS sequence"/>
</dbReference>
<dbReference type="SUPFAM" id="SSF158504">
    <property type="entry name" value="BH2638-like"/>
    <property type="match status" value="1"/>
</dbReference>
<evidence type="ECO:0000313" key="2">
    <source>
        <dbReference type="Proteomes" id="UP000005990"/>
    </source>
</evidence>
<sequence>MPQSYTYPISNQWTTEEIIDVVNFLVAVEKVYQGGNSLAAIQASYAKFKAVVPSKSEEKQIDRDFKTTSGYSTYQVVKAMKDALNKQVSAKDKIRLEV</sequence>